<organism evidence="1 2">
    <name type="scientific">Micromonospora craniellae</name>
    <dbReference type="NCBI Taxonomy" id="2294034"/>
    <lineage>
        <taxon>Bacteria</taxon>
        <taxon>Bacillati</taxon>
        <taxon>Actinomycetota</taxon>
        <taxon>Actinomycetes</taxon>
        <taxon>Micromonosporales</taxon>
        <taxon>Micromonosporaceae</taxon>
        <taxon>Micromonospora</taxon>
    </lineage>
</organism>
<dbReference type="OrthoDB" id="4536199at2"/>
<evidence type="ECO:0000313" key="2">
    <source>
        <dbReference type="Proteomes" id="UP000262621"/>
    </source>
</evidence>
<protein>
    <recommendedName>
        <fullName evidence="3">GNAT family N-acetyltransferase</fullName>
    </recommendedName>
</protein>
<comment type="caution">
    <text evidence="1">The sequence shown here is derived from an EMBL/GenBank/DDBJ whole genome shotgun (WGS) entry which is preliminary data.</text>
</comment>
<evidence type="ECO:0000313" key="1">
    <source>
        <dbReference type="EMBL" id="RFS45354.1"/>
    </source>
</evidence>
<reference evidence="1 2" key="1">
    <citation type="submission" date="2018-08" db="EMBL/GenBank/DDBJ databases">
        <title>Verrucosispora craniellae sp. nov., isolated from a marine sponge in the South China Sea.</title>
        <authorList>
            <person name="Li L."/>
            <person name="Lin H.W."/>
        </authorList>
    </citation>
    <scope>NUCLEOTIDE SEQUENCE [LARGE SCALE GENOMIC DNA]</scope>
    <source>
        <strain evidence="1 2">LHW63014</strain>
    </source>
</reference>
<dbReference type="Proteomes" id="UP000262621">
    <property type="component" value="Unassembled WGS sequence"/>
</dbReference>
<gene>
    <name evidence="1" type="ORF">D0Q02_16970</name>
</gene>
<keyword evidence="2" id="KW-1185">Reference proteome</keyword>
<proteinExistence type="predicted"/>
<dbReference type="EMBL" id="QVFU01000017">
    <property type="protein sequence ID" value="RFS45354.1"/>
    <property type="molecule type" value="Genomic_DNA"/>
</dbReference>
<evidence type="ECO:0008006" key="3">
    <source>
        <dbReference type="Google" id="ProtNLM"/>
    </source>
</evidence>
<accession>A0A372FXK6</accession>
<sequence length="78" mass="8502">MIANLTLQTYGADAAEQLTDALVRIYLLVRPDNAIARGAYDSWGWAQETRLRSGWESVPDCIVHRGSPSIVVEASLAA</sequence>
<dbReference type="RefSeq" id="WP_117228957.1">
    <property type="nucleotide sequence ID" value="NZ_CP061725.1"/>
</dbReference>
<name>A0A372FXK6_9ACTN</name>
<dbReference type="AlphaFoldDB" id="A0A372FXK6"/>